<dbReference type="InterPro" id="IPR000868">
    <property type="entry name" value="Isochorismatase-like_dom"/>
</dbReference>
<dbReference type="RefSeq" id="WP_208869517.1">
    <property type="nucleotide sequence ID" value="NZ_FSQT01000001.1"/>
</dbReference>
<evidence type="ECO:0000313" key="4">
    <source>
        <dbReference type="Proteomes" id="UP000185124"/>
    </source>
</evidence>
<organism evidence="3 4">
    <name type="scientific">Micromonospora cremea</name>
    <dbReference type="NCBI Taxonomy" id="709881"/>
    <lineage>
        <taxon>Bacteria</taxon>
        <taxon>Bacillati</taxon>
        <taxon>Actinomycetota</taxon>
        <taxon>Actinomycetes</taxon>
        <taxon>Micromonosporales</taxon>
        <taxon>Micromonosporaceae</taxon>
        <taxon>Micromonospora</taxon>
    </lineage>
</organism>
<gene>
    <name evidence="3" type="ORF">SAMN04489832_0850</name>
</gene>
<dbReference type="GO" id="GO:0016787">
    <property type="term" value="F:hydrolase activity"/>
    <property type="evidence" value="ECO:0007669"/>
    <property type="project" value="UniProtKB-KW"/>
</dbReference>
<accession>A0A1N5UEF6</accession>
<keyword evidence="1" id="KW-0378">Hydrolase</keyword>
<dbReference type="EMBL" id="FSQT01000001">
    <property type="protein sequence ID" value="SIM59131.1"/>
    <property type="molecule type" value="Genomic_DNA"/>
</dbReference>
<dbReference type="InterPro" id="IPR050272">
    <property type="entry name" value="Isochorismatase-like_hydrls"/>
</dbReference>
<name>A0A1N5UEF6_9ACTN</name>
<sequence>MSAAIHVEVLEGLLDEHERAVFETAGYGQRAGFGERPVLLVVDVNYNFCGDRPEPILDSIRSWRNSCGEHAWDALPDIGRLTAAARRRGIPVIYSTGQDPRPDGLDSGRWADKNRRRAEDAVVTRGRGNQIVEQIAPEDPDIVISKPKPSAFFATQLNSLLVELKADSVLVCGATTSGCVRATVIDGFSNNYRMAVVADCTFDRVQLSHRVNLLDMHQKYADVVTLDETLEFLDSLPDSLFPWFSPARTKECG</sequence>
<dbReference type="Pfam" id="PF00857">
    <property type="entry name" value="Isochorismatase"/>
    <property type="match status" value="1"/>
</dbReference>
<reference evidence="4" key="1">
    <citation type="submission" date="2016-12" db="EMBL/GenBank/DDBJ databases">
        <authorList>
            <person name="Varghese N."/>
            <person name="Submissions S."/>
        </authorList>
    </citation>
    <scope>NUCLEOTIDE SEQUENCE [LARGE SCALE GENOMIC DNA]</scope>
    <source>
        <strain evidence="4">DSM 45599</strain>
    </source>
</reference>
<dbReference type="Gene3D" id="3.40.50.850">
    <property type="entry name" value="Isochorismatase-like"/>
    <property type="match status" value="1"/>
</dbReference>
<protein>
    <submittedName>
        <fullName evidence="3">Nicotinamidase-related amidase</fullName>
    </submittedName>
</protein>
<feature type="domain" description="Isochorismatase-like" evidence="2">
    <location>
        <begin position="38"/>
        <end position="227"/>
    </location>
</feature>
<dbReference type="PANTHER" id="PTHR43540">
    <property type="entry name" value="PEROXYUREIDOACRYLATE/UREIDOACRYLATE AMIDOHYDROLASE-RELATED"/>
    <property type="match status" value="1"/>
</dbReference>
<evidence type="ECO:0000313" key="3">
    <source>
        <dbReference type="EMBL" id="SIM59131.1"/>
    </source>
</evidence>
<keyword evidence="4" id="KW-1185">Reference proteome</keyword>
<evidence type="ECO:0000256" key="1">
    <source>
        <dbReference type="ARBA" id="ARBA00022801"/>
    </source>
</evidence>
<dbReference type="STRING" id="709881.SAMN04489832_0850"/>
<evidence type="ECO:0000259" key="2">
    <source>
        <dbReference type="Pfam" id="PF00857"/>
    </source>
</evidence>
<dbReference type="Proteomes" id="UP000185124">
    <property type="component" value="Unassembled WGS sequence"/>
</dbReference>
<proteinExistence type="predicted"/>
<dbReference type="SUPFAM" id="SSF52499">
    <property type="entry name" value="Isochorismatase-like hydrolases"/>
    <property type="match status" value="1"/>
</dbReference>
<dbReference type="InterPro" id="IPR036380">
    <property type="entry name" value="Isochorismatase-like_sf"/>
</dbReference>
<dbReference type="AlphaFoldDB" id="A0A1N5UEF6"/>